<dbReference type="PANTHER" id="PTHR24366">
    <property type="entry name" value="IG(IMMUNOGLOBULIN) AND LRR(LEUCINE RICH REPEAT) DOMAINS"/>
    <property type="match status" value="1"/>
</dbReference>
<keyword evidence="1" id="KW-0433">Leucine-rich repeat</keyword>
<proteinExistence type="predicted"/>
<evidence type="ECO:0000256" key="2">
    <source>
        <dbReference type="ARBA" id="ARBA00022737"/>
    </source>
</evidence>
<sequence>MTLIAPLTCAFTALCLTGQLCPNEYSCPNHCSCFCDENENIVVCKNEIPRIIHEKYRTFALQDIKTPKRLLRYSLLDMENFVADNINFDSTLSGQKFQINSNYLTIVNSTLKAIFGFIEFKTENIYGVYVKGYCRLCEKLSRNIIDQLASKKTRSISFIEVGMKTVDDYTFASLSSLESLVLRRNSISQFSPCWFGCESVTKLKYLDLSYNKISIFKIDYFTYFPSLARLKLNGNGLRTVSWSNASAPIFRQLQEFSIASMTFEYF</sequence>
<dbReference type="SMART" id="SM00369">
    <property type="entry name" value="LRR_TYP"/>
    <property type="match status" value="3"/>
</dbReference>
<gene>
    <name evidence="4" type="ORF">B4U79_18945</name>
</gene>
<dbReference type="AlphaFoldDB" id="A0A443RKR1"/>
<dbReference type="Gene3D" id="3.80.10.10">
    <property type="entry name" value="Ribonuclease Inhibitor"/>
    <property type="match status" value="1"/>
</dbReference>
<keyword evidence="2" id="KW-0677">Repeat</keyword>
<dbReference type="EMBL" id="NCKU01000355">
    <property type="protein sequence ID" value="RWS15838.1"/>
    <property type="molecule type" value="Genomic_DNA"/>
</dbReference>
<reference evidence="4 5" key="1">
    <citation type="journal article" date="2018" name="Gigascience">
        <title>Genomes of trombidid mites reveal novel predicted allergens and laterally-transferred genes associated with secondary metabolism.</title>
        <authorList>
            <person name="Dong X."/>
            <person name="Chaisiri K."/>
            <person name="Xia D."/>
            <person name="Armstrong S.D."/>
            <person name="Fang Y."/>
            <person name="Donnelly M.J."/>
            <person name="Kadowaki T."/>
            <person name="McGarry J.W."/>
            <person name="Darby A.C."/>
            <person name="Makepeace B.L."/>
        </authorList>
    </citation>
    <scope>NUCLEOTIDE SEQUENCE [LARGE SCALE GENOMIC DNA]</scope>
    <source>
        <strain evidence="4">UoL-WK</strain>
    </source>
</reference>
<evidence type="ECO:0000313" key="4">
    <source>
        <dbReference type="EMBL" id="RWS15838.1"/>
    </source>
</evidence>
<keyword evidence="3" id="KW-0732">Signal</keyword>
<dbReference type="OrthoDB" id="2013775at2759"/>
<dbReference type="PANTHER" id="PTHR24366:SF96">
    <property type="entry name" value="LEUCINE RICH REPEAT CONTAINING 53"/>
    <property type="match status" value="1"/>
</dbReference>
<protein>
    <submittedName>
        <fullName evidence="4">Toll-like receptor 9</fullName>
    </submittedName>
</protein>
<dbReference type="SUPFAM" id="SSF52058">
    <property type="entry name" value="L domain-like"/>
    <property type="match status" value="1"/>
</dbReference>
<dbReference type="InterPro" id="IPR001611">
    <property type="entry name" value="Leu-rich_rpt"/>
</dbReference>
<organism evidence="4 5">
    <name type="scientific">Dinothrombium tinctorium</name>
    <dbReference type="NCBI Taxonomy" id="1965070"/>
    <lineage>
        <taxon>Eukaryota</taxon>
        <taxon>Metazoa</taxon>
        <taxon>Ecdysozoa</taxon>
        <taxon>Arthropoda</taxon>
        <taxon>Chelicerata</taxon>
        <taxon>Arachnida</taxon>
        <taxon>Acari</taxon>
        <taxon>Acariformes</taxon>
        <taxon>Trombidiformes</taxon>
        <taxon>Prostigmata</taxon>
        <taxon>Anystina</taxon>
        <taxon>Parasitengona</taxon>
        <taxon>Trombidioidea</taxon>
        <taxon>Trombidiidae</taxon>
        <taxon>Dinothrombium</taxon>
    </lineage>
</organism>
<name>A0A443RKR1_9ACAR</name>
<comment type="caution">
    <text evidence="4">The sequence shown here is derived from an EMBL/GenBank/DDBJ whole genome shotgun (WGS) entry which is preliminary data.</text>
</comment>
<dbReference type="Proteomes" id="UP000285301">
    <property type="component" value="Unassembled WGS sequence"/>
</dbReference>
<feature type="chain" id="PRO_5019223382" evidence="3">
    <location>
        <begin position="18"/>
        <end position="266"/>
    </location>
</feature>
<dbReference type="InterPro" id="IPR003591">
    <property type="entry name" value="Leu-rich_rpt_typical-subtyp"/>
</dbReference>
<dbReference type="Pfam" id="PF00560">
    <property type="entry name" value="LRR_1"/>
    <property type="match status" value="2"/>
</dbReference>
<feature type="signal peptide" evidence="3">
    <location>
        <begin position="1"/>
        <end position="17"/>
    </location>
</feature>
<accession>A0A443RKR1</accession>
<keyword evidence="4" id="KW-0675">Receptor</keyword>
<evidence type="ECO:0000256" key="1">
    <source>
        <dbReference type="ARBA" id="ARBA00022614"/>
    </source>
</evidence>
<evidence type="ECO:0000313" key="5">
    <source>
        <dbReference type="Proteomes" id="UP000285301"/>
    </source>
</evidence>
<dbReference type="STRING" id="1965070.A0A443RKR1"/>
<evidence type="ECO:0000256" key="3">
    <source>
        <dbReference type="SAM" id="SignalP"/>
    </source>
</evidence>
<keyword evidence="5" id="KW-1185">Reference proteome</keyword>
<dbReference type="InterPro" id="IPR032675">
    <property type="entry name" value="LRR_dom_sf"/>
</dbReference>